<keyword evidence="3 6" id="KW-0812">Transmembrane</keyword>
<keyword evidence="2" id="KW-1003">Cell membrane</keyword>
<evidence type="ECO:0000256" key="4">
    <source>
        <dbReference type="ARBA" id="ARBA00022989"/>
    </source>
</evidence>
<evidence type="ECO:0000256" key="6">
    <source>
        <dbReference type="SAM" id="Phobius"/>
    </source>
</evidence>
<feature type="transmembrane region" description="Helical" evidence="6">
    <location>
        <begin position="12"/>
        <end position="33"/>
    </location>
</feature>
<reference evidence="9" key="1">
    <citation type="submission" date="2016-10" db="EMBL/GenBank/DDBJ databases">
        <authorList>
            <person name="Varghese N."/>
            <person name="Submissions S."/>
        </authorList>
    </citation>
    <scope>NUCLEOTIDE SEQUENCE [LARGE SCALE GENOMIC DNA]</scope>
    <source>
        <strain evidence="9">DSM 44208</strain>
    </source>
</reference>
<dbReference type="STRING" id="1523247.SAMN05660464_1327"/>
<proteinExistence type="predicted"/>
<name>A0A1I5KNY0_9ACTN</name>
<dbReference type="GO" id="GO:0005886">
    <property type="term" value="C:plasma membrane"/>
    <property type="evidence" value="ECO:0007669"/>
    <property type="project" value="UniProtKB-SubCell"/>
</dbReference>
<evidence type="ECO:0000313" key="8">
    <source>
        <dbReference type="EMBL" id="SFO86789.1"/>
    </source>
</evidence>
<dbReference type="AlphaFoldDB" id="A0A1I5KNY0"/>
<dbReference type="Proteomes" id="UP000198857">
    <property type="component" value="Unassembled WGS sequence"/>
</dbReference>
<accession>A0A1I5KNY0</accession>
<gene>
    <name evidence="8" type="ORF">SAMN05660464_1327</name>
</gene>
<evidence type="ECO:0000259" key="7">
    <source>
        <dbReference type="Pfam" id="PF13190"/>
    </source>
</evidence>
<keyword evidence="9" id="KW-1185">Reference proteome</keyword>
<evidence type="ECO:0000256" key="3">
    <source>
        <dbReference type="ARBA" id="ARBA00022692"/>
    </source>
</evidence>
<protein>
    <submittedName>
        <fullName evidence="8">Cobalt/nickel transport protein</fullName>
    </submittedName>
</protein>
<feature type="domain" description="PDGLE" evidence="7">
    <location>
        <begin position="13"/>
        <end position="102"/>
    </location>
</feature>
<evidence type="ECO:0000256" key="5">
    <source>
        <dbReference type="ARBA" id="ARBA00023136"/>
    </source>
</evidence>
<dbReference type="Pfam" id="PF13190">
    <property type="entry name" value="PDGLE"/>
    <property type="match status" value="1"/>
</dbReference>
<organism evidence="8 9">
    <name type="scientific">Geodermatophilus dictyosporus</name>
    <dbReference type="NCBI Taxonomy" id="1523247"/>
    <lineage>
        <taxon>Bacteria</taxon>
        <taxon>Bacillati</taxon>
        <taxon>Actinomycetota</taxon>
        <taxon>Actinomycetes</taxon>
        <taxon>Geodermatophilales</taxon>
        <taxon>Geodermatophilaceae</taxon>
        <taxon>Geodermatophilus</taxon>
    </lineage>
</organism>
<evidence type="ECO:0000313" key="9">
    <source>
        <dbReference type="Proteomes" id="UP000198857"/>
    </source>
</evidence>
<dbReference type="InterPro" id="IPR025937">
    <property type="entry name" value="PDGLE_dom"/>
</dbReference>
<evidence type="ECO:0000256" key="1">
    <source>
        <dbReference type="ARBA" id="ARBA00004236"/>
    </source>
</evidence>
<sequence>MSRRVSRRVSRRASWIAGLLVTLLVAGVVSYYASAHPDGLEWAAGRAGFADTAEDSAAAGSPLADYGVAGVGDGRLSGGLAGVIGVAVTLVLAGGLTLLLRRRDRQPAGASSSRD</sequence>
<keyword evidence="4 6" id="KW-1133">Transmembrane helix</keyword>
<dbReference type="EMBL" id="FOWQ01000002">
    <property type="protein sequence ID" value="SFO86789.1"/>
    <property type="molecule type" value="Genomic_DNA"/>
</dbReference>
<keyword evidence="5 6" id="KW-0472">Membrane</keyword>
<feature type="transmembrane region" description="Helical" evidence="6">
    <location>
        <begin position="80"/>
        <end position="100"/>
    </location>
</feature>
<comment type="subcellular location">
    <subcellularLocation>
        <location evidence="1">Cell membrane</location>
    </subcellularLocation>
</comment>
<evidence type="ECO:0000256" key="2">
    <source>
        <dbReference type="ARBA" id="ARBA00022475"/>
    </source>
</evidence>